<reference evidence="1" key="1">
    <citation type="submission" date="2023-02" db="EMBL/GenBank/DDBJ databases">
        <title>Colletotrichum kahawae CIFC_Que2 genome sequencing and assembly.</title>
        <authorList>
            <person name="Baroncelli R."/>
        </authorList>
    </citation>
    <scope>NUCLEOTIDE SEQUENCE</scope>
    <source>
        <strain evidence="1">CIFC_Que2</strain>
    </source>
</reference>
<comment type="caution">
    <text evidence="1">The sequence shown here is derived from an EMBL/GenBank/DDBJ whole genome shotgun (WGS) entry which is preliminary data.</text>
</comment>
<accession>A0AAD9XWQ5</accession>
<gene>
    <name evidence="1" type="ORF">CKAH01_10704</name>
</gene>
<dbReference type="EMBL" id="VYYT01000875">
    <property type="protein sequence ID" value="KAK2728876.1"/>
    <property type="molecule type" value="Genomic_DNA"/>
</dbReference>
<dbReference type="Proteomes" id="UP001281614">
    <property type="component" value="Unassembled WGS sequence"/>
</dbReference>
<evidence type="ECO:0000313" key="2">
    <source>
        <dbReference type="Proteomes" id="UP001281614"/>
    </source>
</evidence>
<keyword evidence="2" id="KW-1185">Reference proteome</keyword>
<evidence type="ECO:0000313" key="1">
    <source>
        <dbReference type="EMBL" id="KAK2728876.1"/>
    </source>
</evidence>
<name>A0AAD9XWQ5_COLKA</name>
<protein>
    <submittedName>
        <fullName evidence="1">Uncharacterized protein</fullName>
    </submittedName>
</protein>
<dbReference type="AlphaFoldDB" id="A0AAD9XWQ5"/>
<sequence>MDWTGDIQHEAQLAQSLKSPRYDNGKALSRIQGADPRLKLNIQEDDDFMDDHTKVRDFSSLFQQDSSELTTCVLYYNKGQGHLEEFYIPGHQLPWKSVHRIPLQYSLSAESGKSLEWAVAQDVSM</sequence>
<proteinExistence type="predicted"/>
<organism evidence="1 2">
    <name type="scientific">Colletotrichum kahawae</name>
    <name type="common">Coffee berry disease fungus</name>
    <dbReference type="NCBI Taxonomy" id="34407"/>
    <lineage>
        <taxon>Eukaryota</taxon>
        <taxon>Fungi</taxon>
        <taxon>Dikarya</taxon>
        <taxon>Ascomycota</taxon>
        <taxon>Pezizomycotina</taxon>
        <taxon>Sordariomycetes</taxon>
        <taxon>Hypocreomycetidae</taxon>
        <taxon>Glomerellales</taxon>
        <taxon>Glomerellaceae</taxon>
        <taxon>Colletotrichum</taxon>
        <taxon>Colletotrichum gloeosporioides species complex</taxon>
    </lineage>
</organism>